<accession>A0ABZ2K634</accession>
<evidence type="ECO:0000256" key="1">
    <source>
        <dbReference type="SAM" id="MobiDB-lite"/>
    </source>
</evidence>
<gene>
    <name evidence="2" type="ORF">LZC95_44715</name>
</gene>
<protein>
    <submittedName>
        <fullName evidence="2">Uncharacterized protein</fullName>
    </submittedName>
</protein>
<name>A0ABZ2K634_9BACT</name>
<keyword evidence="3" id="KW-1185">Reference proteome</keyword>
<dbReference type="RefSeq" id="WP_394844145.1">
    <property type="nucleotide sequence ID" value="NZ_CP089982.1"/>
</dbReference>
<proteinExistence type="predicted"/>
<evidence type="ECO:0000313" key="2">
    <source>
        <dbReference type="EMBL" id="WXA93544.1"/>
    </source>
</evidence>
<dbReference type="Proteomes" id="UP001379533">
    <property type="component" value="Chromosome"/>
</dbReference>
<organism evidence="2 3">
    <name type="scientific">Pendulispora brunnea</name>
    <dbReference type="NCBI Taxonomy" id="2905690"/>
    <lineage>
        <taxon>Bacteria</taxon>
        <taxon>Pseudomonadati</taxon>
        <taxon>Myxococcota</taxon>
        <taxon>Myxococcia</taxon>
        <taxon>Myxococcales</taxon>
        <taxon>Sorangiineae</taxon>
        <taxon>Pendulisporaceae</taxon>
        <taxon>Pendulispora</taxon>
    </lineage>
</organism>
<evidence type="ECO:0000313" key="3">
    <source>
        <dbReference type="Proteomes" id="UP001379533"/>
    </source>
</evidence>
<sequence length="122" mass="12329">MVHRFDRATVAALTCAMMAACSSVPELRFEQELADGGDASIDAPDAGHEGGSSTDGGIGNVCVDRNPPPGLPSCCGTVACGGEFCADGGSCDRCSDCKAGQLCCMGKNRGQTKCIAFGETCP</sequence>
<dbReference type="EMBL" id="CP089982">
    <property type="protein sequence ID" value="WXA93544.1"/>
    <property type="molecule type" value="Genomic_DNA"/>
</dbReference>
<reference evidence="2 3" key="1">
    <citation type="submission" date="2021-12" db="EMBL/GenBank/DDBJ databases">
        <title>Discovery of the Pendulisporaceae a myxobacterial family with distinct sporulation behavior and unique specialized metabolism.</title>
        <authorList>
            <person name="Garcia R."/>
            <person name="Popoff A."/>
            <person name="Bader C.D."/>
            <person name="Loehr J."/>
            <person name="Walesch S."/>
            <person name="Walt C."/>
            <person name="Boldt J."/>
            <person name="Bunk B."/>
            <person name="Haeckl F.J.F.P.J."/>
            <person name="Gunesch A.P."/>
            <person name="Birkelbach J."/>
            <person name="Nuebel U."/>
            <person name="Pietschmann T."/>
            <person name="Bach T."/>
            <person name="Mueller R."/>
        </authorList>
    </citation>
    <scope>NUCLEOTIDE SEQUENCE [LARGE SCALE GENOMIC DNA]</scope>
    <source>
        <strain evidence="2 3">MSr12523</strain>
    </source>
</reference>
<feature type="region of interest" description="Disordered" evidence="1">
    <location>
        <begin position="35"/>
        <end position="56"/>
    </location>
</feature>
<dbReference type="PROSITE" id="PS51257">
    <property type="entry name" value="PROKAR_LIPOPROTEIN"/>
    <property type="match status" value="1"/>
</dbReference>